<keyword evidence="9" id="KW-1185">Reference proteome</keyword>
<evidence type="ECO:0000256" key="5">
    <source>
        <dbReference type="ARBA" id="ARBA00023242"/>
    </source>
</evidence>
<feature type="region of interest" description="Disordered" evidence="6">
    <location>
        <begin position="24"/>
        <end position="130"/>
    </location>
</feature>
<dbReference type="Pfam" id="PF13428">
    <property type="entry name" value="TPR_14"/>
    <property type="match status" value="1"/>
</dbReference>
<reference evidence="8 9" key="1">
    <citation type="submission" date="2015-07" db="EMBL/GenBank/DDBJ databases">
        <title>Draft Genome Sequence of Malassezia furfur CBS1878 and Malassezia pachydermatis CBS1879.</title>
        <authorList>
            <person name="Triana S."/>
            <person name="Ohm R."/>
            <person name="Gonzalez A."/>
            <person name="DeCock H."/>
            <person name="Restrepo S."/>
            <person name="Celis A."/>
        </authorList>
    </citation>
    <scope>NUCLEOTIDE SEQUENCE [LARGE SCALE GENOMIC DNA]</scope>
    <source>
        <strain evidence="8 9">CBS 1879</strain>
    </source>
</reference>
<dbReference type="GeneID" id="28728483"/>
<organism evidence="8 9">
    <name type="scientific">Malassezia pachydermatis</name>
    <dbReference type="NCBI Taxonomy" id="77020"/>
    <lineage>
        <taxon>Eukaryota</taxon>
        <taxon>Fungi</taxon>
        <taxon>Dikarya</taxon>
        <taxon>Basidiomycota</taxon>
        <taxon>Ustilaginomycotina</taxon>
        <taxon>Malasseziomycetes</taxon>
        <taxon>Malasseziales</taxon>
        <taxon>Malasseziaceae</taxon>
        <taxon>Malassezia</taxon>
    </lineage>
</organism>
<dbReference type="STRING" id="77020.A0A0M8MP07"/>
<dbReference type="GO" id="GO:0071013">
    <property type="term" value="C:catalytic step 2 spliceosome"/>
    <property type="evidence" value="ECO:0007669"/>
    <property type="project" value="TreeGrafter"/>
</dbReference>
<dbReference type="InterPro" id="IPR011990">
    <property type="entry name" value="TPR-like_helical_dom_sf"/>
</dbReference>
<evidence type="ECO:0000259" key="7">
    <source>
        <dbReference type="Pfam" id="PF06424"/>
    </source>
</evidence>
<feature type="compositionally biased region" description="Basic and acidic residues" evidence="6">
    <location>
        <begin position="94"/>
        <end position="125"/>
    </location>
</feature>
<sequence>MASSRPNKLAFLSMQAPAGYVAGLGRGATGFTTRSDIGPAREGPSAETIAAARARRGEDTNDADDDDDERFQDPEEETALFANTVYEKDDEEADRIWESVDRHMDERRRKQREAREAAEREEARKSQPKIQAQFADLKRNLATVSEEEWASLPEPGNLTGKRRKAASLREGRDNRTYAVPDSVLLSARDQAQVSSTAQDDGAVSSLTEIGEARNKVFSHQLDQASSQSAVASSGLSTSIDPTGYLTALSGVSIKSNVEIGDIKKARSLLDSVIKTNPKHAPGWIAAARLEEVAGKMALARKVIAQGCEQCPRSEDVWLESARLNSVENAKVILARAIQYLSQSVNIWLRAMELETDTESKKRVLRKALEHIPDSVKLWKELVNLEEKPDDARVLLAGAVEAVPMSVELWLTLARLSPPAEAKSVLNRARRTVPTSHEIWIAAARLLEEGQEPAERVDKTMAAAVQALRKAGALLSREQWLREAEQVDKEGGPVTCAAIVKATIYLDLDEEDRRRVWLEDAQACLEHGRASTARAILSCALDEYPDALELWKHAAQIERVHGTHESLAALLERGVSQCPHAETLWLFYADERRRANDVPGAREVLSRAFEANLGSEAISLAAATLEADHGEMGAAAALLKRARAEVKTERVWNTSVHLAWRQAHWDEALTLIQEALQRYPASATLHELHGRWHERQNHVAEAREAYAVGRRACPTSVALWIRASRWEEANDSTIRARALLEKARQMLTQDDAIWAESAAIELRAGSAMQAKTLLSRGLQACPTSGRLLSASIWLEPRPSRKTRAAEALRRSGDSPYVITTVARLFWDEGKAAQARDWFSKTVQSAKQWGDGWAWWYLFEGSQPDGEAQRTQLLDKIDLAEPQEGDVWTELRAEPTYATIPARDLLPMAADHIFMTSKKLQEQTNAS</sequence>
<dbReference type="Pfam" id="PF06424">
    <property type="entry name" value="PRP1_N"/>
    <property type="match status" value="1"/>
</dbReference>
<dbReference type="PANTHER" id="PTHR11246:SF1">
    <property type="entry name" value="PRE-MRNA-PROCESSING FACTOR 6"/>
    <property type="match status" value="1"/>
</dbReference>
<dbReference type="VEuPathDB" id="FungiDB:Malapachy_2116"/>
<evidence type="ECO:0000256" key="2">
    <source>
        <dbReference type="ARBA" id="ARBA00022664"/>
    </source>
</evidence>
<dbReference type="FunFam" id="1.25.40.10:FF:000256">
    <property type="entry name" value="Probable pre-mRNA splicing factor prp1"/>
    <property type="match status" value="1"/>
</dbReference>
<dbReference type="RefSeq" id="XP_017993050.1">
    <property type="nucleotide sequence ID" value="XM_018136608.1"/>
</dbReference>
<evidence type="ECO:0000256" key="3">
    <source>
        <dbReference type="ARBA" id="ARBA00022737"/>
    </source>
</evidence>
<dbReference type="SMART" id="SM00386">
    <property type="entry name" value="HAT"/>
    <property type="match status" value="10"/>
</dbReference>
<dbReference type="EMBL" id="LGAV01000002">
    <property type="protein sequence ID" value="KOS15418.1"/>
    <property type="molecule type" value="Genomic_DNA"/>
</dbReference>
<keyword evidence="4" id="KW-0508">mRNA splicing</keyword>
<keyword evidence="2" id="KW-0507">mRNA processing</keyword>
<comment type="subcellular location">
    <subcellularLocation>
        <location evidence="1">Nucleus</location>
    </subcellularLocation>
</comment>
<dbReference type="AlphaFoldDB" id="A0A0M8MP07"/>
<gene>
    <name evidence="8" type="ORF">Malapachy_2116</name>
</gene>
<dbReference type="Pfam" id="PF13432">
    <property type="entry name" value="TPR_16"/>
    <property type="match status" value="1"/>
</dbReference>
<dbReference type="InterPro" id="IPR010491">
    <property type="entry name" value="PRP1_N"/>
</dbReference>
<evidence type="ECO:0000256" key="1">
    <source>
        <dbReference type="ARBA" id="ARBA00004123"/>
    </source>
</evidence>
<dbReference type="SUPFAM" id="SSF48452">
    <property type="entry name" value="TPR-like"/>
    <property type="match status" value="3"/>
</dbReference>
<keyword evidence="5" id="KW-0539">Nucleus</keyword>
<evidence type="ECO:0000313" key="8">
    <source>
        <dbReference type="EMBL" id="KOS15418.1"/>
    </source>
</evidence>
<dbReference type="FunFam" id="1.25.40.10:FF:000384">
    <property type="entry name" value="Probable pre-mRNA splicing factor prp1"/>
    <property type="match status" value="1"/>
</dbReference>
<protein>
    <submittedName>
        <fullName evidence="8">Pre-mrna splicing factor prp1</fullName>
    </submittedName>
</protein>
<feature type="domain" description="PRP1 splicing factor N-terminal" evidence="7">
    <location>
        <begin position="16"/>
        <end position="161"/>
    </location>
</feature>
<evidence type="ECO:0000256" key="6">
    <source>
        <dbReference type="SAM" id="MobiDB-lite"/>
    </source>
</evidence>
<proteinExistence type="predicted"/>
<comment type="caution">
    <text evidence="8">The sequence shown here is derived from an EMBL/GenBank/DDBJ whole genome shotgun (WGS) entry which is preliminary data.</text>
</comment>
<dbReference type="Pfam" id="PF23240">
    <property type="entry name" value="HAT_PRP39_N"/>
    <property type="match status" value="1"/>
</dbReference>
<dbReference type="InterPro" id="IPR045075">
    <property type="entry name" value="Syf1-like"/>
</dbReference>
<dbReference type="Proteomes" id="UP000037751">
    <property type="component" value="Unassembled WGS sequence"/>
</dbReference>
<accession>A0A0M8MP07</accession>
<dbReference type="OrthoDB" id="440128at2759"/>
<dbReference type="InterPro" id="IPR003107">
    <property type="entry name" value="HAT"/>
</dbReference>
<dbReference type="PANTHER" id="PTHR11246">
    <property type="entry name" value="PRE-MRNA SPLICING FACTOR"/>
    <property type="match status" value="1"/>
</dbReference>
<evidence type="ECO:0000313" key="9">
    <source>
        <dbReference type="Proteomes" id="UP000037751"/>
    </source>
</evidence>
<dbReference type="GO" id="GO:0000244">
    <property type="term" value="P:spliceosomal tri-snRNP complex assembly"/>
    <property type="evidence" value="ECO:0007669"/>
    <property type="project" value="TreeGrafter"/>
</dbReference>
<feature type="compositionally biased region" description="Acidic residues" evidence="6">
    <location>
        <begin position="60"/>
        <end position="78"/>
    </location>
</feature>
<name>A0A0M8MP07_9BASI</name>
<dbReference type="Gene3D" id="1.25.40.10">
    <property type="entry name" value="Tetratricopeptide repeat domain"/>
    <property type="match status" value="4"/>
</dbReference>
<keyword evidence="3" id="KW-0677">Repeat</keyword>
<evidence type="ECO:0000256" key="4">
    <source>
        <dbReference type="ARBA" id="ARBA00023187"/>
    </source>
</evidence>
<dbReference type="GO" id="GO:0046540">
    <property type="term" value="C:U4/U6 x U5 tri-snRNP complex"/>
    <property type="evidence" value="ECO:0007669"/>
    <property type="project" value="TreeGrafter"/>
</dbReference>